<dbReference type="EMBL" id="JACSCY010000005">
    <property type="protein sequence ID" value="MBC6611148.1"/>
    <property type="molecule type" value="Genomic_DNA"/>
</dbReference>
<keyword evidence="4" id="KW-1185">Reference proteome</keyword>
<evidence type="ECO:0000313" key="3">
    <source>
        <dbReference type="EMBL" id="MBC6611148.1"/>
    </source>
</evidence>
<organism evidence="3 4">
    <name type="scientific">Hymenobacter citatus</name>
    <dbReference type="NCBI Taxonomy" id="2763506"/>
    <lineage>
        <taxon>Bacteria</taxon>
        <taxon>Pseudomonadati</taxon>
        <taxon>Bacteroidota</taxon>
        <taxon>Cytophagia</taxon>
        <taxon>Cytophagales</taxon>
        <taxon>Hymenobacteraceae</taxon>
        <taxon>Hymenobacter</taxon>
    </lineage>
</organism>
<name>A0ABR7MJN0_9BACT</name>
<feature type="signal peptide" evidence="2">
    <location>
        <begin position="1"/>
        <end position="22"/>
    </location>
</feature>
<comment type="caution">
    <text evidence="3">The sequence shown here is derived from an EMBL/GenBank/DDBJ whole genome shotgun (WGS) entry which is preliminary data.</text>
</comment>
<accession>A0ABR7MJN0</accession>
<feature type="chain" id="PRO_5046266396" evidence="2">
    <location>
        <begin position="23"/>
        <end position="148"/>
    </location>
</feature>
<feature type="region of interest" description="Disordered" evidence="1">
    <location>
        <begin position="25"/>
        <end position="44"/>
    </location>
</feature>
<sequence length="148" mass="15889">MKRFLFAAASLFLLGSATTAQAQTTTTDSNPWFDSAPAATSDSYPTGWKVAPAANPTVSARPSTDYNGRPLKARPRKVARAEVVDTPVYETGWSTAPGMALSLHQRPTTDYWGRPLKPAVRKAPTSLSAEPELLPQGAPVATVYRSQQ</sequence>
<dbReference type="Proteomes" id="UP000622017">
    <property type="component" value="Unassembled WGS sequence"/>
</dbReference>
<keyword evidence="2" id="KW-0732">Signal</keyword>
<evidence type="ECO:0000256" key="1">
    <source>
        <dbReference type="SAM" id="MobiDB-lite"/>
    </source>
</evidence>
<reference evidence="3 4" key="1">
    <citation type="submission" date="2020-08" db="EMBL/GenBank/DDBJ databases">
        <title>Hymenobacter sp.</title>
        <authorList>
            <person name="Kim M.K."/>
        </authorList>
    </citation>
    <scope>NUCLEOTIDE SEQUENCE [LARGE SCALE GENOMIC DNA]</scope>
    <source>
        <strain evidence="3 4">BT507</strain>
    </source>
</reference>
<evidence type="ECO:0000313" key="4">
    <source>
        <dbReference type="Proteomes" id="UP000622017"/>
    </source>
</evidence>
<gene>
    <name evidence="3" type="ORF">H8B15_09455</name>
</gene>
<protein>
    <submittedName>
        <fullName evidence="3">Uncharacterized protein</fullName>
    </submittedName>
</protein>
<feature type="compositionally biased region" description="Polar residues" evidence="1">
    <location>
        <begin position="28"/>
        <end position="44"/>
    </location>
</feature>
<dbReference type="RefSeq" id="WP_187319424.1">
    <property type="nucleotide sequence ID" value="NZ_JACSCY010000005.1"/>
</dbReference>
<proteinExistence type="predicted"/>
<feature type="region of interest" description="Disordered" evidence="1">
    <location>
        <begin position="54"/>
        <end position="73"/>
    </location>
</feature>
<evidence type="ECO:0000256" key="2">
    <source>
        <dbReference type="SAM" id="SignalP"/>
    </source>
</evidence>
<feature type="compositionally biased region" description="Polar residues" evidence="1">
    <location>
        <begin position="56"/>
        <end position="66"/>
    </location>
</feature>